<gene>
    <name evidence="1" type="ORF">CAP51_05750</name>
</gene>
<organism evidence="1 2">
    <name type="scientific">Acinetobacter populi</name>
    <dbReference type="NCBI Taxonomy" id="1582270"/>
    <lineage>
        <taxon>Bacteria</taxon>
        <taxon>Pseudomonadati</taxon>
        <taxon>Pseudomonadota</taxon>
        <taxon>Gammaproteobacteria</taxon>
        <taxon>Moraxellales</taxon>
        <taxon>Moraxellaceae</taxon>
        <taxon>Acinetobacter</taxon>
    </lineage>
</organism>
<dbReference type="GO" id="GO:0006508">
    <property type="term" value="P:proteolysis"/>
    <property type="evidence" value="ECO:0007669"/>
    <property type="project" value="UniProtKB-KW"/>
</dbReference>
<dbReference type="Gene3D" id="2.40.10.120">
    <property type="match status" value="1"/>
</dbReference>
<dbReference type="AlphaFoldDB" id="A0A1Z9Z3Q7"/>
<dbReference type="Pfam" id="PF13365">
    <property type="entry name" value="Trypsin_2"/>
    <property type="match status" value="1"/>
</dbReference>
<keyword evidence="1" id="KW-0378">Hydrolase</keyword>
<evidence type="ECO:0000313" key="2">
    <source>
        <dbReference type="Proteomes" id="UP000196536"/>
    </source>
</evidence>
<dbReference type="Proteomes" id="UP000196536">
    <property type="component" value="Unassembled WGS sequence"/>
</dbReference>
<sequence>MFKDLYEKIQSCCGYVTVFEGDEVISEGTCFSFTDTGEVITAAHVVTGRMPIKKEDYTHPQQRILIKFPELPLVEYTVSFCSFEINVPSFKEIIQLDIAVLRPKEEQPFKFPFLPASINSVNLGQRVFVAGYSDELNIPFSIEEIIDPESFGADKFIKAIREEGYLADMTGPIIKQGYIGNIRRIFADDNSQNIRIETDVFYIDNGMHSGASGGPIVNEEGVALGVLTQRAITPAHQSKDSTLKVPSGSSIGISLQILKTVHEIIQRNNAT</sequence>
<comment type="caution">
    <text evidence="1">The sequence shown here is derived from an EMBL/GenBank/DDBJ whole genome shotgun (WGS) entry which is preliminary data.</text>
</comment>
<name>A0A1Z9Z3Q7_9GAMM</name>
<dbReference type="InterPro" id="IPR043504">
    <property type="entry name" value="Peptidase_S1_PA_chymotrypsin"/>
</dbReference>
<protein>
    <submittedName>
        <fullName evidence="1">Serine protease</fullName>
    </submittedName>
</protein>
<keyword evidence="2" id="KW-1185">Reference proteome</keyword>
<accession>A0A1Z9Z3Q7</accession>
<dbReference type="EMBL" id="NEXX01000001">
    <property type="protein sequence ID" value="OUY09096.1"/>
    <property type="molecule type" value="Genomic_DNA"/>
</dbReference>
<keyword evidence="1" id="KW-0645">Protease</keyword>
<dbReference type="OrthoDB" id="7041766at2"/>
<dbReference type="Gene3D" id="2.40.10.10">
    <property type="entry name" value="Trypsin-like serine proteases"/>
    <property type="match status" value="1"/>
</dbReference>
<evidence type="ECO:0000313" key="1">
    <source>
        <dbReference type="EMBL" id="OUY09096.1"/>
    </source>
</evidence>
<dbReference type="SUPFAM" id="SSF50494">
    <property type="entry name" value="Trypsin-like serine proteases"/>
    <property type="match status" value="1"/>
</dbReference>
<reference evidence="1 2" key="1">
    <citation type="submission" date="2017-05" db="EMBL/GenBank/DDBJ databases">
        <title>Acinetobacter populi ANC 5415 (= PBJ7), whole genome shotgun sequencing project.</title>
        <authorList>
            <person name="Nemec A."/>
            <person name="Radolfova-Krizova L."/>
        </authorList>
    </citation>
    <scope>NUCLEOTIDE SEQUENCE [LARGE SCALE GENOMIC DNA]</scope>
    <source>
        <strain evidence="1 2">PBJ7</strain>
    </source>
</reference>
<dbReference type="InterPro" id="IPR009003">
    <property type="entry name" value="Peptidase_S1_PA"/>
</dbReference>
<dbReference type="GO" id="GO:0008233">
    <property type="term" value="F:peptidase activity"/>
    <property type="evidence" value="ECO:0007669"/>
    <property type="project" value="UniProtKB-KW"/>
</dbReference>
<dbReference type="RefSeq" id="WP_087619753.1">
    <property type="nucleotide sequence ID" value="NZ_NEXX01000001.1"/>
</dbReference>
<proteinExistence type="predicted"/>